<comment type="caution">
    <text evidence="1">The sequence shown here is derived from an EMBL/GenBank/DDBJ whole genome shotgun (WGS) entry which is preliminary data.</text>
</comment>
<accession>A0AA38S938</accession>
<keyword evidence="2" id="KW-1185">Reference proteome</keyword>
<evidence type="ECO:0000313" key="1">
    <source>
        <dbReference type="EMBL" id="KAJ9538769.1"/>
    </source>
</evidence>
<dbReference type="AlphaFoldDB" id="A0AA38S938"/>
<dbReference type="Proteomes" id="UP001172457">
    <property type="component" value="Chromosome 8"/>
</dbReference>
<proteinExistence type="predicted"/>
<reference evidence="1" key="1">
    <citation type="submission" date="2023-03" db="EMBL/GenBank/DDBJ databases">
        <title>Chromosome-scale reference genome and RAD-based genetic map of yellow starthistle (Centaurea solstitialis) reveal putative structural variation and QTLs associated with invader traits.</title>
        <authorList>
            <person name="Reatini B."/>
            <person name="Cang F.A."/>
            <person name="Jiang Q."/>
            <person name="Mckibben M.T.W."/>
            <person name="Barker M.S."/>
            <person name="Rieseberg L.H."/>
            <person name="Dlugosch K.M."/>
        </authorList>
    </citation>
    <scope>NUCLEOTIDE SEQUENCE</scope>
    <source>
        <strain evidence="1">CAN-66</strain>
        <tissue evidence="1">Leaf</tissue>
    </source>
</reference>
<name>A0AA38S938_9ASTR</name>
<protein>
    <submittedName>
        <fullName evidence="1">Uncharacterized protein</fullName>
    </submittedName>
</protein>
<evidence type="ECO:0000313" key="2">
    <source>
        <dbReference type="Proteomes" id="UP001172457"/>
    </source>
</evidence>
<sequence length="160" mass="17386">MNHGGVAALADRQQALADGFDASIMDGLSQQLAYQLSASLPNTTLGHSGITLTNDYHKHTQARLSGSIGQPTNPPLSRTSLRWTQSPTTVFDWAGGLASPVYDCTSPMTRDVAEGETGNGPQKLREPKTISISFPSLRTLKISERPKTKQIRRTLNLRKI</sequence>
<dbReference type="EMBL" id="JARYMX010000008">
    <property type="protein sequence ID" value="KAJ9538769.1"/>
    <property type="molecule type" value="Genomic_DNA"/>
</dbReference>
<organism evidence="1 2">
    <name type="scientific">Centaurea solstitialis</name>
    <name type="common">yellow star-thistle</name>
    <dbReference type="NCBI Taxonomy" id="347529"/>
    <lineage>
        <taxon>Eukaryota</taxon>
        <taxon>Viridiplantae</taxon>
        <taxon>Streptophyta</taxon>
        <taxon>Embryophyta</taxon>
        <taxon>Tracheophyta</taxon>
        <taxon>Spermatophyta</taxon>
        <taxon>Magnoliopsida</taxon>
        <taxon>eudicotyledons</taxon>
        <taxon>Gunneridae</taxon>
        <taxon>Pentapetalae</taxon>
        <taxon>asterids</taxon>
        <taxon>campanulids</taxon>
        <taxon>Asterales</taxon>
        <taxon>Asteraceae</taxon>
        <taxon>Carduoideae</taxon>
        <taxon>Cardueae</taxon>
        <taxon>Centaureinae</taxon>
        <taxon>Centaurea</taxon>
    </lineage>
</organism>
<gene>
    <name evidence="1" type="ORF">OSB04_031502</name>
</gene>